<dbReference type="InterPro" id="IPR003607">
    <property type="entry name" value="HD/PDEase_dom"/>
</dbReference>
<comment type="caution">
    <text evidence="3">The sequence shown here is derived from an EMBL/GenBank/DDBJ whole genome shotgun (WGS) entry which is preliminary data.</text>
</comment>
<dbReference type="InterPro" id="IPR002912">
    <property type="entry name" value="ACT_dom"/>
</dbReference>
<dbReference type="FunFam" id="1.10.3210.10:FF:000001">
    <property type="entry name" value="GTP pyrophosphokinase RelA"/>
    <property type="match status" value="1"/>
</dbReference>
<dbReference type="CDD" id="cd05399">
    <property type="entry name" value="NT_Rel-Spo_like"/>
    <property type="match status" value="1"/>
</dbReference>
<organism evidence="3 4">
    <name type="scientific">Salibacter halophilus</name>
    <dbReference type="NCBI Taxonomy" id="1803916"/>
    <lineage>
        <taxon>Bacteria</taxon>
        <taxon>Pseudomonadati</taxon>
        <taxon>Bacteroidota</taxon>
        <taxon>Flavobacteriia</taxon>
        <taxon>Flavobacteriales</taxon>
        <taxon>Salibacteraceae</taxon>
        <taxon>Salibacter</taxon>
    </lineage>
</organism>
<keyword evidence="4" id="KW-1185">Reference proteome</keyword>
<evidence type="ECO:0000313" key="4">
    <source>
        <dbReference type="Proteomes" id="UP000435357"/>
    </source>
</evidence>
<dbReference type="InterPro" id="IPR007685">
    <property type="entry name" value="RelA_SpoT"/>
</dbReference>
<protein>
    <submittedName>
        <fullName evidence="3">Bifunctional (P)ppGpp synthetase/guanosine-3',5'-bis(Diphosphate) 3'-pyrophosphohydrolase</fullName>
    </submittedName>
</protein>
<dbReference type="FunFam" id="3.10.20.30:FF:000002">
    <property type="entry name" value="GTP pyrophosphokinase (RelA/SpoT)"/>
    <property type="match status" value="1"/>
</dbReference>
<dbReference type="SUPFAM" id="SSF109604">
    <property type="entry name" value="HD-domain/PDEase-like"/>
    <property type="match status" value="1"/>
</dbReference>
<dbReference type="SMART" id="SM00954">
    <property type="entry name" value="RelA_SpoT"/>
    <property type="match status" value="1"/>
</dbReference>
<dbReference type="InterPro" id="IPR033655">
    <property type="entry name" value="TGS_RelA/SpoT"/>
</dbReference>
<dbReference type="EMBL" id="WACR01000001">
    <property type="protein sequence ID" value="KAB1066128.1"/>
    <property type="molecule type" value="Genomic_DNA"/>
</dbReference>
<dbReference type="PANTHER" id="PTHR21262:SF31">
    <property type="entry name" value="GTP PYROPHOSPHOKINASE"/>
    <property type="match status" value="1"/>
</dbReference>
<dbReference type="OrthoDB" id="9805041at2"/>
<dbReference type="AlphaFoldDB" id="A0A6N6M7R5"/>
<feature type="domain" description="TGS" evidence="2">
    <location>
        <begin position="404"/>
        <end position="465"/>
    </location>
</feature>
<evidence type="ECO:0000256" key="1">
    <source>
        <dbReference type="RuleBase" id="RU003847"/>
    </source>
</evidence>
<gene>
    <name evidence="3" type="ORF">F3059_01260</name>
</gene>
<dbReference type="SUPFAM" id="SSF81271">
    <property type="entry name" value="TGS-like"/>
    <property type="match status" value="1"/>
</dbReference>
<evidence type="ECO:0000313" key="3">
    <source>
        <dbReference type="EMBL" id="KAB1066128.1"/>
    </source>
</evidence>
<dbReference type="RefSeq" id="WP_151166116.1">
    <property type="nucleotide sequence ID" value="NZ_WACR01000001.1"/>
</dbReference>
<proteinExistence type="inferred from homology"/>
<dbReference type="PANTHER" id="PTHR21262">
    <property type="entry name" value="GUANOSINE-3',5'-BIS DIPHOSPHATE 3'-PYROPHOSPHOHYDROLASE"/>
    <property type="match status" value="1"/>
</dbReference>
<dbReference type="SUPFAM" id="SSF81301">
    <property type="entry name" value="Nucleotidyltransferase"/>
    <property type="match status" value="1"/>
</dbReference>
<comment type="similarity">
    <text evidence="1">Belongs to the relA/spoT family.</text>
</comment>
<dbReference type="InterPro" id="IPR004095">
    <property type="entry name" value="TGS"/>
</dbReference>
<dbReference type="InterPro" id="IPR012676">
    <property type="entry name" value="TGS-like"/>
</dbReference>
<name>A0A6N6M7R5_9FLAO</name>
<dbReference type="GO" id="GO:0015969">
    <property type="term" value="P:guanosine tetraphosphate metabolic process"/>
    <property type="evidence" value="ECO:0007669"/>
    <property type="project" value="InterPro"/>
</dbReference>
<dbReference type="CDD" id="cd01668">
    <property type="entry name" value="TGS_RSH"/>
    <property type="match status" value="1"/>
</dbReference>
<dbReference type="InterPro" id="IPR004811">
    <property type="entry name" value="RelA/Spo_fam"/>
</dbReference>
<dbReference type="Pfam" id="PF02824">
    <property type="entry name" value="TGS"/>
    <property type="match status" value="1"/>
</dbReference>
<dbReference type="SUPFAM" id="SSF55021">
    <property type="entry name" value="ACT-like"/>
    <property type="match status" value="1"/>
</dbReference>
<dbReference type="Pfam" id="PF13291">
    <property type="entry name" value="ACT_4"/>
    <property type="match status" value="1"/>
</dbReference>
<dbReference type="GO" id="GO:0016787">
    <property type="term" value="F:hydrolase activity"/>
    <property type="evidence" value="ECO:0007669"/>
    <property type="project" value="UniProtKB-KW"/>
</dbReference>
<dbReference type="Gene3D" id="3.10.20.30">
    <property type="match status" value="1"/>
</dbReference>
<dbReference type="CDD" id="cd00077">
    <property type="entry name" value="HDc"/>
    <property type="match status" value="1"/>
</dbReference>
<dbReference type="NCBIfam" id="TIGR00691">
    <property type="entry name" value="spoT_relA"/>
    <property type="match status" value="1"/>
</dbReference>
<dbReference type="Gene3D" id="1.10.3210.10">
    <property type="entry name" value="Hypothetical protein af1432"/>
    <property type="match status" value="1"/>
</dbReference>
<dbReference type="Proteomes" id="UP000435357">
    <property type="component" value="Unassembled WGS sequence"/>
</dbReference>
<dbReference type="InterPro" id="IPR012675">
    <property type="entry name" value="Beta-grasp_dom_sf"/>
</dbReference>
<evidence type="ECO:0000259" key="2">
    <source>
        <dbReference type="PROSITE" id="PS51880"/>
    </source>
</evidence>
<sequence length="734" mass="84037">MSTEVQIDEEAEKKAIIREYRRLLRAANVKKGDKDFSLIRKAFDIAREAHNDVRRKSGEAYIFHPLAVARIVAEDMGLGTTSIACALLHDVVEDTDLEIEDIEDLFSEKIARIIDGLTKIEEVFEQGASLQAENFRKIILTLADDVRVILIKLADRLHNMRTLDHMRKDKQLKIASETLYIYAPLAHRLGLYNIKSELEDLALKYKIPSVYKDISTKLQKTKAVRTRFINRFTLPIRRELDKIGIKYEVKSRTKSIYSIWNKMRGKNIPFEEVYDLFAIRVIINTPLDREKADCWKVYSVITDFYQPNPDRLRDWISTPKANGYESLHTTVMSPTGKWVEVQIRSKRMDEIAEKGYAAHWKYKEDSQHEGALDEWISRVREVLESPETNAVDFIDDFKLNLFAKEIFVFTPKGDIKSLPHNATALDFAYEIHTELGNRCVGAKVNQKLVPISHPLDSGDQVQIVTSKAQTPKFEWLDFVVTAKAKSSIKASIREEKRKVGRKGRKMLEATFKELGIEFNDQNLHTLTQIHKISGKLELFYRVGNGSIDPAEIGKLTVHNGFIQQRSKTKKNAKSLEEIVQKTRGKKDPLVLSTNQKQLNYKLSTCCNPIPGDDVVGFITNDGTIYIHRTNCPNVVPIMSNYGYRVVKAKWDKKEAVSFLAGIQMNGFDRTGIVNDITKVISNEMNVSMRSISFDNNDGVFEGKVFVYVNDTSHLKNLQDKLRNVEGVMKVNRIE</sequence>
<dbReference type="SMART" id="SM00471">
    <property type="entry name" value="HDc"/>
    <property type="match status" value="1"/>
</dbReference>
<dbReference type="InterPro" id="IPR045600">
    <property type="entry name" value="RelA/SpoT_AH_RIS"/>
</dbReference>
<dbReference type="Pfam" id="PF19296">
    <property type="entry name" value="RelA_AH_RIS"/>
    <property type="match status" value="1"/>
</dbReference>
<dbReference type="InterPro" id="IPR043519">
    <property type="entry name" value="NT_sf"/>
</dbReference>
<dbReference type="InterPro" id="IPR045865">
    <property type="entry name" value="ACT-like_dom_sf"/>
</dbReference>
<dbReference type="GO" id="GO:0005886">
    <property type="term" value="C:plasma membrane"/>
    <property type="evidence" value="ECO:0007669"/>
    <property type="project" value="TreeGrafter"/>
</dbReference>
<comment type="function">
    <text evidence="1">In eubacteria ppGpp (guanosine 3'-diphosphate 5'-diphosphate) is a mediator of the stringent response that coordinates a variety of cellular activities in response to changes in nutritional abundance.</text>
</comment>
<dbReference type="CDD" id="cd04876">
    <property type="entry name" value="ACT_RelA-SpoT"/>
    <property type="match status" value="1"/>
</dbReference>
<dbReference type="PROSITE" id="PS51880">
    <property type="entry name" value="TGS"/>
    <property type="match status" value="1"/>
</dbReference>
<dbReference type="Gene3D" id="3.30.70.260">
    <property type="match status" value="1"/>
</dbReference>
<reference evidence="3 4" key="1">
    <citation type="submission" date="2019-09" db="EMBL/GenBank/DDBJ databases">
        <title>Genomes of Cryomorphaceae.</title>
        <authorList>
            <person name="Bowman J.P."/>
        </authorList>
    </citation>
    <scope>NUCLEOTIDE SEQUENCE [LARGE SCALE GENOMIC DNA]</scope>
    <source>
        <strain evidence="3 4">KCTC 52047</strain>
    </source>
</reference>
<keyword evidence="3" id="KW-0378">Hydrolase</keyword>
<dbReference type="Pfam" id="PF04607">
    <property type="entry name" value="RelA_SpoT"/>
    <property type="match status" value="1"/>
</dbReference>
<accession>A0A6N6M7R5</accession>
<dbReference type="Gene3D" id="3.30.460.10">
    <property type="entry name" value="Beta Polymerase, domain 2"/>
    <property type="match status" value="1"/>
</dbReference>
<dbReference type="Pfam" id="PF13328">
    <property type="entry name" value="HD_4"/>
    <property type="match status" value="1"/>
</dbReference>